<gene>
    <name evidence="1" type="ORF">L21SP5_01719</name>
</gene>
<dbReference type="EMBL" id="CP013118">
    <property type="protein sequence ID" value="ALO15361.1"/>
    <property type="molecule type" value="Genomic_DNA"/>
</dbReference>
<reference evidence="1 2" key="1">
    <citation type="submission" date="2015-11" db="EMBL/GenBank/DDBJ databases">
        <title>Description and complete genome sequence of a novel strain predominating in hypersaline microbial mats and representing a new family of the Bacteriodetes phylum.</title>
        <authorList>
            <person name="Spring S."/>
            <person name="Bunk B."/>
            <person name="Sproer C."/>
            <person name="Klenk H.-P."/>
        </authorList>
    </citation>
    <scope>NUCLEOTIDE SEQUENCE [LARGE SCALE GENOMIC DNA]</scope>
    <source>
        <strain evidence="1 2">L21-Spi-D4</strain>
    </source>
</reference>
<evidence type="ECO:0008006" key="3">
    <source>
        <dbReference type="Google" id="ProtNLM"/>
    </source>
</evidence>
<evidence type="ECO:0000313" key="2">
    <source>
        <dbReference type="Proteomes" id="UP000064893"/>
    </source>
</evidence>
<dbReference type="OrthoDB" id="1007219at2"/>
<proteinExistence type="predicted"/>
<accession>A0A0S2HZB4</accession>
<dbReference type="KEGG" id="blq:L21SP5_01719"/>
<sequence length="383" mass="44858">MKNMFLKYSLVILTLIATIGCNQNEEKQFFKEPVSRLNVKIDQITVDSFFLEKNTSSYVGFLQISNDQLFFIDQKFCKVFQFDTTGRYIDNYLKTGKGPGEINTGEIATACFTKELGVFIGKSYDVHVFTKNWAKVNNFLMDWQTEHSRGEMLKNYQPDMPGLYNPVYYKFILRKHNDNVFFPIQSQHPEFNFVESRDYYKSARVLAKLNLKTGKVIDLLGRFSPVYGKFNNIGQFSLVNFDIGPNGDFYLSYEADSVIYQYDADFNIKKAFGFKGKEIEQGYKEILNRQDFQHNYKKQRETKGYYTWIEYIAQRDLLFRSYQKSGTKANDGLQIYKKNTLIGDVEIPKGMRVLGYIEPYFYSSADIDEMGEKIKVYRFKLPL</sequence>
<dbReference type="PROSITE" id="PS51257">
    <property type="entry name" value="PROKAR_LIPOPROTEIN"/>
    <property type="match status" value="1"/>
</dbReference>
<keyword evidence="2" id="KW-1185">Reference proteome</keyword>
<dbReference type="STRING" id="1307839.L21SP5_01719"/>
<dbReference type="RefSeq" id="WP_157754603.1">
    <property type="nucleotide sequence ID" value="NZ_CP013118.1"/>
</dbReference>
<dbReference type="Proteomes" id="UP000064893">
    <property type="component" value="Chromosome"/>
</dbReference>
<name>A0A0S2HZB4_9BACT</name>
<organism evidence="1 2">
    <name type="scientific">Salinivirga cyanobacteriivorans</name>
    <dbReference type="NCBI Taxonomy" id="1307839"/>
    <lineage>
        <taxon>Bacteria</taxon>
        <taxon>Pseudomonadati</taxon>
        <taxon>Bacteroidota</taxon>
        <taxon>Bacteroidia</taxon>
        <taxon>Bacteroidales</taxon>
        <taxon>Salinivirgaceae</taxon>
        <taxon>Salinivirga</taxon>
    </lineage>
</organism>
<evidence type="ECO:0000313" key="1">
    <source>
        <dbReference type="EMBL" id="ALO15361.1"/>
    </source>
</evidence>
<dbReference type="AlphaFoldDB" id="A0A0S2HZB4"/>
<protein>
    <recommendedName>
        <fullName evidence="3">6-bladed beta-propeller</fullName>
    </recommendedName>
</protein>